<gene>
    <name evidence="2" type="ORF">CPT03_09205</name>
</gene>
<sequence length="70" mass="7843">MQTLRFKTNIKCAGCIATVTPHLNNLNKLENWEVDIENPDKILKVDADDELKASEIIGTLEKAGYKAEQV</sequence>
<evidence type="ECO:0000313" key="3">
    <source>
        <dbReference type="Proteomes" id="UP000223749"/>
    </source>
</evidence>
<evidence type="ECO:0000313" key="2">
    <source>
        <dbReference type="EMBL" id="ATP56639.1"/>
    </source>
</evidence>
<dbReference type="InterPro" id="IPR036163">
    <property type="entry name" value="HMA_dom_sf"/>
</dbReference>
<feature type="domain" description="HMA" evidence="1">
    <location>
        <begin position="1"/>
        <end position="68"/>
    </location>
</feature>
<accession>A0A2D1U4W2</accession>
<dbReference type="InterPro" id="IPR006121">
    <property type="entry name" value="HMA_dom"/>
</dbReference>
<dbReference type="EMBL" id="CP024091">
    <property type="protein sequence ID" value="ATP56639.1"/>
    <property type="molecule type" value="Genomic_DNA"/>
</dbReference>
<protein>
    <recommendedName>
        <fullName evidence="1">HMA domain-containing protein</fullName>
    </recommendedName>
</protein>
<reference evidence="2 3" key="1">
    <citation type="submission" date="2017-10" db="EMBL/GenBank/DDBJ databases">
        <title>Whole genome of Pedobacter ginsengisoli T01R-27 isolated from tomato rhizosphere.</title>
        <authorList>
            <person name="Weon H.-Y."/>
            <person name="Lee S.A."/>
            <person name="Sang M.K."/>
            <person name="Song J."/>
        </authorList>
    </citation>
    <scope>NUCLEOTIDE SEQUENCE [LARGE SCALE GENOMIC DNA]</scope>
    <source>
        <strain evidence="2 3">T01R-27</strain>
    </source>
</reference>
<proteinExistence type="predicted"/>
<dbReference type="SUPFAM" id="SSF55008">
    <property type="entry name" value="HMA, heavy metal-associated domain"/>
    <property type="match status" value="1"/>
</dbReference>
<dbReference type="KEGG" id="pgs:CPT03_09205"/>
<dbReference type="Gene3D" id="3.30.70.100">
    <property type="match status" value="1"/>
</dbReference>
<dbReference type="PROSITE" id="PS50846">
    <property type="entry name" value="HMA_2"/>
    <property type="match status" value="1"/>
</dbReference>
<dbReference type="OrthoDB" id="677920at2"/>
<keyword evidence="3" id="KW-1185">Reference proteome</keyword>
<dbReference type="CDD" id="cd00371">
    <property type="entry name" value="HMA"/>
    <property type="match status" value="1"/>
</dbReference>
<dbReference type="AlphaFoldDB" id="A0A2D1U4W2"/>
<dbReference type="RefSeq" id="WP_099438579.1">
    <property type="nucleotide sequence ID" value="NZ_CP024091.1"/>
</dbReference>
<dbReference type="GO" id="GO:0046872">
    <property type="term" value="F:metal ion binding"/>
    <property type="evidence" value="ECO:0007669"/>
    <property type="project" value="InterPro"/>
</dbReference>
<dbReference type="Pfam" id="PF00403">
    <property type="entry name" value="HMA"/>
    <property type="match status" value="1"/>
</dbReference>
<dbReference type="Proteomes" id="UP000223749">
    <property type="component" value="Chromosome"/>
</dbReference>
<name>A0A2D1U4W2_9SPHI</name>
<evidence type="ECO:0000259" key="1">
    <source>
        <dbReference type="PROSITE" id="PS50846"/>
    </source>
</evidence>
<organism evidence="2 3">
    <name type="scientific">Pedobacter ginsengisoli</name>
    <dbReference type="NCBI Taxonomy" id="363852"/>
    <lineage>
        <taxon>Bacteria</taxon>
        <taxon>Pseudomonadati</taxon>
        <taxon>Bacteroidota</taxon>
        <taxon>Sphingobacteriia</taxon>
        <taxon>Sphingobacteriales</taxon>
        <taxon>Sphingobacteriaceae</taxon>
        <taxon>Pedobacter</taxon>
    </lineage>
</organism>